<sequence>MDTTPVQPASTVPAKAAQGSLDHASVPVPLGTGPSTASAPAVLTAPKSSAPFHPRGNSKKEKPTSGQLSRPGLASILKLTGRVPIFNVDNYVDNTFVPSSIALMHTVNLMDRTMVMTHRFLQGAPLWNTYLTKAYVGLLMYIHAFRIERAAGLLIPAHQDVLRTFESYFALDSLMIPGPVVPFFEAMGVSAPYSDQLTDVFARFPNETGASGSNAFLLDFAAGTQQRVPSPMACMDQYYRILESVAAQPTDHNQSELEVIAENDIPHHVPRHFYRTTANTQNSRWCQTIPEFRFPPPLSYSIVQSNRSFAHLFPRSEQGTVLVHHPDPGADVTRPTSRYRLASFNNTNQLDWYQYLYLRAVGTRPIANWVGPASAIMQRYCEFFKDSVSLDSIPVTSSGAGQVEVAYTAASGISAGNPTQGTLSRINSLECTVRHVHPTMIAVPLPMQIASLTQVNASGFAFADATSRTGPLWDVRPYVQQSTAFDMMQAVEAHVAAHYHSDTRIN</sequence>
<evidence type="ECO:0000256" key="1">
    <source>
        <dbReference type="SAM" id="MobiDB-lite"/>
    </source>
</evidence>
<organism evidence="2">
    <name type="scientific">Rhizoctonia solani partitivirus 11</name>
    <dbReference type="NCBI Taxonomy" id="2870787"/>
    <lineage>
        <taxon>Viruses</taxon>
        <taxon>Riboviria</taxon>
        <taxon>Orthornavirae</taxon>
        <taxon>Pisuviricota</taxon>
        <taxon>Duplopiviricetes</taxon>
        <taxon>Durnavirales</taxon>
        <taxon>Partitiviridae</taxon>
    </lineage>
</organism>
<evidence type="ECO:0000313" key="2">
    <source>
        <dbReference type="EMBL" id="UBR58449.1"/>
    </source>
</evidence>
<proteinExistence type="predicted"/>
<dbReference type="EMBL" id="MW523010">
    <property type="protein sequence ID" value="UBR58449.1"/>
    <property type="molecule type" value="Genomic_RNA"/>
</dbReference>
<feature type="compositionally biased region" description="Polar residues" evidence="1">
    <location>
        <begin position="1"/>
        <end position="10"/>
    </location>
</feature>
<feature type="region of interest" description="Disordered" evidence="1">
    <location>
        <begin position="1"/>
        <end position="69"/>
    </location>
</feature>
<accession>A0A8K1HTF7</accession>
<reference evidence="2" key="1">
    <citation type="submission" date="2021-01" db="EMBL/GenBank/DDBJ databases">
        <authorList>
            <person name="Li X."/>
            <person name="Li Y."/>
            <person name="Yang H."/>
        </authorList>
    </citation>
    <scope>NUCLEOTIDE SEQUENCE</scope>
    <source>
        <strain evidence="2">ZJ-2H</strain>
    </source>
</reference>
<protein>
    <submittedName>
        <fullName evidence="2">Capsid protein</fullName>
    </submittedName>
</protein>
<name>A0A8K1HTF7_9VIRU</name>